<dbReference type="SMART" id="SM00252">
    <property type="entry name" value="SH2"/>
    <property type="match status" value="1"/>
</dbReference>
<feature type="compositionally biased region" description="Polar residues" evidence="3">
    <location>
        <begin position="141"/>
        <end position="153"/>
    </location>
</feature>
<dbReference type="GO" id="GO:0005737">
    <property type="term" value="C:cytoplasm"/>
    <property type="evidence" value="ECO:0007669"/>
    <property type="project" value="UniProtKB-ARBA"/>
</dbReference>
<comment type="caution">
    <text evidence="5">The sequence shown here is derived from an EMBL/GenBank/DDBJ whole genome shotgun (WGS) entry which is preliminary data.</text>
</comment>
<dbReference type="FunFam" id="3.30.505.10:FF:000016">
    <property type="entry name" value="B-cell linker protein isoform 2"/>
    <property type="match status" value="1"/>
</dbReference>
<evidence type="ECO:0000256" key="1">
    <source>
        <dbReference type="ARBA" id="ARBA00022999"/>
    </source>
</evidence>
<dbReference type="Pfam" id="PF00017">
    <property type="entry name" value="SH2"/>
    <property type="match status" value="1"/>
</dbReference>
<dbReference type="InterPro" id="IPR036860">
    <property type="entry name" value="SH2_dom_sf"/>
</dbReference>
<feature type="compositionally biased region" description="Pro residues" evidence="3">
    <location>
        <begin position="99"/>
        <end position="108"/>
    </location>
</feature>
<feature type="compositionally biased region" description="Acidic residues" evidence="3">
    <location>
        <begin position="76"/>
        <end position="88"/>
    </location>
</feature>
<evidence type="ECO:0000313" key="6">
    <source>
        <dbReference type="Proteomes" id="UP001347796"/>
    </source>
</evidence>
<dbReference type="PANTHER" id="PTHR14098">
    <property type="entry name" value="SH2 DOMAIN CONTAINING PROTEIN"/>
    <property type="match status" value="1"/>
</dbReference>
<dbReference type="PROSITE" id="PS50001">
    <property type="entry name" value="SH2"/>
    <property type="match status" value="1"/>
</dbReference>
<keyword evidence="1 2" id="KW-0727">SH2 domain</keyword>
<organism evidence="5 6">
    <name type="scientific">Patella caerulea</name>
    <name type="common">Rayed Mediterranean limpet</name>
    <dbReference type="NCBI Taxonomy" id="87958"/>
    <lineage>
        <taxon>Eukaryota</taxon>
        <taxon>Metazoa</taxon>
        <taxon>Spiralia</taxon>
        <taxon>Lophotrochozoa</taxon>
        <taxon>Mollusca</taxon>
        <taxon>Gastropoda</taxon>
        <taxon>Patellogastropoda</taxon>
        <taxon>Patelloidea</taxon>
        <taxon>Patellidae</taxon>
        <taxon>Patella</taxon>
    </lineage>
</organism>
<name>A0AAN8JVB4_PATCE</name>
<evidence type="ECO:0000256" key="3">
    <source>
        <dbReference type="SAM" id="MobiDB-lite"/>
    </source>
</evidence>
<keyword evidence="6" id="KW-1185">Reference proteome</keyword>
<sequence>MSNMATAHPRKDLKMPLPPVPGSNPPALPPRRSVPPPPASPSPTPQPVAEEEYYDEFDVEDEHTKTPSDTAAATGDTDEDYDEFDVPEEGPQVYELDGSPPPTPPPVPSQHRRGPLPKPPPQEEVYDVPGEDEEEDASAGSYHSTGVASSGSDDQPPPVPPINNRRPKPNPPSRAAEKKITLPSIPGGVIDIRAISEGRNRLKKVDKPVKAEEPKEKIKPLVVLKPDKATTNSPKPTPPSKPVLTVKPIVKKTETKTQESASIQEELKAKVSNSHTKVQFETKKPTTPEPEEADISEDDDSGEIYDECVSLSDPLATYPWYMNVDRQTSNNRIKTINKDGTFLIRNSGGDKSGNTSHPYTLCVLYENRIRNLKIRQRSDKKFALGEYKDNELTFDSVEKLVEHHKKNDVILIGTHQGKVKLLHVASNG</sequence>
<feature type="compositionally biased region" description="Acidic residues" evidence="3">
    <location>
        <begin position="49"/>
        <end position="61"/>
    </location>
</feature>
<proteinExistence type="predicted"/>
<dbReference type="SUPFAM" id="SSF55550">
    <property type="entry name" value="SH2 domain"/>
    <property type="match status" value="1"/>
</dbReference>
<feature type="domain" description="SH2" evidence="4">
    <location>
        <begin position="319"/>
        <end position="425"/>
    </location>
</feature>
<dbReference type="EMBL" id="JAZGQO010000006">
    <property type="protein sequence ID" value="KAK6186212.1"/>
    <property type="molecule type" value="Genomic_DNA"/>
</dbReference>
<gene>
    <name evidence="5" type="ORF">SNE40_008295</name>
</gene>
<feature type="compositionally biased region" description="Basic and acidic residues" evidence="3">
    <location>
        <begin position="196"/>
        <end position="219"/>
    </location>
</feature>
<feature type="compositionally biased region" description="Pro residues" evidence="3">
    <location>
        <begin position="16"/>
        <end position="46"/>
    </location>
</feature>
<feature type="region of interest" description="Disordered" evidence="3">
    <location>
        <begin position="1"/>
        <end position="184"/>
    </location>
</feature>
<dbReference type="Gene3D" id="3.30.505.10">
    <property type="entry name" value="SH2 domain"/>
    <property type="match status" value="1"/>
</dbReference>
<feature type="compositionally biased region" description="Acidic residues" evidence="3">
    <location>
        <begin position="289"/>
        <end position="300"/>
    </location>
</feature>
<evidence type="ECO:0000259" key="4">
    <source>
        <dbReference type="PROSITE" id="PS50001"/>
    </source>
</evidence>
<dbReference type="PANTHER" id="PTHR14098:SF14">
    <property type="entry name" value="SH2 DOMAIN-CONTAINING PROTEIN"/>
    <property type="match status" value="1"/>
</dbReference>
<reference evidence="5 6" key="1">
    <citation type="submission" date="2024-01" db="EMBL/GenBank/DDBJ databases">
        <title>The genome of the rayed Mediterranean limpet Patella caerulea (Linnaeus, 1758).</title>
        <authorList>
            <person name="Anh-Thu Weber A."/>
            <person name="Halstead-Nussloch G."/>
        </authorList>
    </citation>
    <scope>NUCLEOTIDE SEQUENCE [LARGE SCALE GENOMIC DNA]</scope>
    <source>
        <strain evidence="5">AATW-2023a</strain>
        <tissue evidence="5">Whole specimen</tissue>
    </source>
</reference>
<feature type="compositionally biased region" description="Acidic residues" evidence="3">
    <location>
        <begin position="124"/>
        <end position="137"/>
    </location>
</feature>
<evidence type="ECO:0000313" key="5">
    <source>
        <dbReference type="EMBL" id="KAK6186212.1"/>
    </source>
</evidence>
<dbReference type="GO" id="GO:0035556">
    <property type="term" value="P:intracellular signal transduction"/>
    <property type="evidence" value="ECO:0007669"/>
    <property type="project" value="TreeGrafter"/>
</dbReference>
<accession>A0AAN8JVB4</accession>
<feature type="region of interest" description="Disordered" evidence="3">
    <location>
        <begin position="196"/>
        <end position="300"/>
    </location>
</feature>
<protein>
    <recommendedName>
        <fullName evidence="4">SH2 domain-containing protein</fullName>
    </recommendedName>
</protein>
<dbReference type="GO" id="GO:0007169">
    <property type="term" value="P:cell surface receptor protein tyrosine kinase signaling pathway"/>
    <property type="evidence" value="ECO:0007669"/>
    <property type="project" value="TreeGrafter"/>
</dbReference>
<dbReference type="Proteomes" id="UP001347796">
    <property type="component" value="Unassembled WGS sequence"/>
</dbReference>
<dbReference type="AlphaFoldDB" id="A0AAN8JVB4"/>
<dbReference type="InterPro" id="IPR051751">
    <property type="entry name" value="Immunoreceptor_sig_adapters"/>
</dbReference>
<dbReference type="InterPro" id="IPR000980">
    <property type="entry name" value="SH2"/>
</dbReference>
<evidence type="ECO:0000256" key="2">
    <source>
        <dbReference type="PROSITE-ProRule" id="PRU00191"/>
    </source>
</evidence>